<sequence length="151" mass="17331">MKWPTASISLLIVTLLVPLGVAVIKHLPGDKGLFTEDFVKVNLQLGYYDLLARQREIYDTRFDGKGNTVMMTLTSPNDNRFMAKISLEEKTQNAKGVMFTFHKIYYADDGQTRMIKNIFGYAENNSVHFDTLRLGKERLMITPSGQMVRYR</sequence>
<keyword evidence="2" id="KW-1185">Reference proteome</keyword>
<evidence type="ECO:0000313" key="1">
    <source>
        <dbReference type="EMBL" id="BCQ33336.1"/>
    </source>
</evidence>
<organism evidence="1 2">
    <name type="scientific">Erwinia rhapontici</name>
    <name type="common">Pectobacterium rhapontici</name>
    <dbReference type="NCBI Taxonomy" id="55212"/>
    <lineage>
        <taxon>Bacteria</taxon>
        <taxon>Pseudomonadati</taxon>
        <taxon>Pseudomonadota</taxon>
        <taxon>Gammaproteobacteria</taxon>
        <taxon>Enterobacterales</taxon>
        <taxon>Erwiniaceae</taxon>
        <taxon>Erwinia</taxon>
    </lineage>
</organism>
<protein>
    <submittedName>
        <fullName evidence="1">Uncharacterized protein</fullName>
    </submittedName>
</protein>
<name>A0ABN6DEX3_ERWRD</name>
<accession>A0ABN6DEX3</accession>
<evidence type="ECO:0000313" key="2">
    <source>
        <dbReference type="Proteomes" id="UP000677515"/>
    </source>
</evidence>
<proteinExistence type="predicted"/>
<dbReference type="Proteomes" id="UP000677515">
    <property type="component" value="Chromosome"/>
</dbReference>
<gene>
    <name evidence="1" type="ORF">ERHA53_06790</name>
</gene>
<reference evidence="1 2" key="1">
    <citation type="submission" date="2021-01" db="EMBL/GenBank/DDBJ databases">
        <title>Complete genome sequence of Erwinia rhapontici MAFF 311153.</title>
        <authorList>
            <person name="Morohoshi T."/>
            <person name="Someya N."/>
        </authorList>
    </citation>
    <scope>NUCLEOTIDE SEQUENCE [LARGE SCALE GENOMIC DNA]</scope>
    <source>
        <strain evidence="1 2">MAFF 311153</strain>
    </source>
</reference>
<dbReference type="EMBL" id="AP024329">
    <property type="protein sequence ID" value="BCQ33336.1"/>
    <property type="molecule type" value="Genomic_DNA"/>
</dbReference>